<protein>
    <submittedName>
        <fullName evidence="2">Short-chain dehydrogenase</fullName>
    </submittedName>
</protein>
<gene>
    <name evidence="2" type="ORF">A0U93_00525</name>
</gene>
<dbReference type="Proteomes" id="UP000188604">
    <property type="component" value="Chromosome"/>
</dbReference>
<dbReference type="PROSITE" id="PS00061">
    <property type="entry name" value="ADH_SHORT"/>
    <property type="match status" value="1"/>
</dbReference>
<dbReference type="InterPro" id="IPR051911">
    <property type="entry name" value="SDR_oxidoreductase"/>
</dbReference>
<keyword evidence="3" id="KW-1185">Reference proteome</keyword>
<dbReference type="STRING" id="320497.A0U93_00525"/>
<dbReference type="AlphaFoldDB" id="A0A1U9KLK0"/>
<dbReference type="PANTHER" id="PTHR43976">
    <property type="entry name" value="SHORT CHAIN DEHYDROGENASE"/>
    <property type="match status" value="1"/>
</dbReference>
<dbReference type="InterPro" id="IPR036291">
    <property type="entry name" value="NAD(P)-bd_dom_sf"/>
</dbReference>
<dbReference type="KEGG" id="nch:A0U93_00525"/>
<comment type="similarity">
    <text evidence="1">Belongs to the short-chain dehydrogenases/reductases (SDR) family.</text>
</comment>
<dbReference type="PANTHER" id="PTHR43976:SF20">
    <property type="entry name" value="AGROPINE SYNTHESIS REDUCTASE"/>
    <property type="match status" value="1"/>
</dbReference>
<organism evidence="2 3">
    <name type="scientific">Neoasaia chiangmaiensis</name>
    <dbReference type="NCBI Taxonomy" id="320497"/>
    <lineage>
        <taxon>Bacteria</taxon>
        <taxon>Pseudomonadati</taxon>
        <taxon>Pseudomonadota</taxon>
        <taxon>Alphaproteobacteria</taxon>
        <taxon>Acetobacterales</taxon>
        <taxon>Acetobacteraceae</taxon>
        <taxon>Neoasaia</taxon>
    </lineage>
</organism>
<dbReference type="InterPro" id="IPR020904">
    <property type="entry name" value="Sc_DH/Rdtase_CS"/>
</dbReference>
<sequence>MLPVENRVVMLSGASGGVGRGILCCLLANGWRVSAGLRDIGGLDDLEARPDQLLCVPYDAALPDAGQQWVAATIARFGAIDAVINVAGVLLPSRLEDEDETALDQSWAINFKAPLRVVRAAFPALRRAGHGRVINVSSLSGKRVANTNIAYAASKFAVTAMTHVIRREGWDDGIRATAICPGFVNTPMVAGHVAVAPEDMTQPEDLAALTELTLRLPNTAIVAEILVNCRLEASL</sequence>
<dbReference type="EMBL" id="CP014691">
    <property type="protein sequence ID" value="AQS86682.1"/>
    <property type="molecule type" value="Genomic_DNA"/>
</dbReference>
<reference evidence="2 3" key="1">
    <citation type="submission" date="2016-03" db="EMBL/GenBank/DDBJ databases">
        <title>Acetic acid bacteria sequencing.</title>
        <authorList>
            <person name="Brandt J."/>
            <person name="Jakob F."/>
            <person name="Vogel R.F."/>
        </authorList>
    </citation>
    <scope>NUCLEOTIDE SEQUENCE [LARGE SCALE GENOMIC DNA]</scope>
    <source>
        <strain evidence="2 3">NBRC 101099</strain>
    </source>
</reference>
<accession>A0A1U9KLK0</accession>
<name>A0A1U9KLK0_9PROT</name>
<evidence type="ECO:0000313" key="2">
    <source>
        <dbReference type="EMBL" id="AQS86682.1"/>
    </source>
</evidence>
<evidence type="ECO:0000313" key="3">
    <source>
        <dbReference type="Proteomes" id="UP000188604"/>
    </source>
</evidence>
<dbReference type="PRINTS" id="PR00081">
    <property type="entry name" value="GDHRDH"/>
</dbReference>
<dbReference type="OrthoDB" id="9810734at2"/>
<dbReference type="Pfam" id="PF00106">
    <property type="entry name" value="adh_short"/>
    <property type="match status" value="1"/>
</dbReference>
<dbReference type="InterPro" id="IPR002347">
    <property type="entry name" value="SDR_fam"/>
</dbReference>
<evidence type="ECO:0000256" key="1">
    <source>
        <dbReference type="RuleBase" id="RU000363"/>
    </source>
</evidence>
<dbReference type="SUPFAM" id="SSF51735">
    <property type="entry name" value="NAD(P)-binding Rossmann-fold domains"/>
    <property type="match status" value="1"/>
</dbReference>
<dbReference type="Gene3D" id="3.40.50.720">
    <property type="entry name" value="NAD(P)-binding Rossmann-like Domain"/>
    <property type="match status" value="1"/>
</dbReference>
<dbReference type="PRINTS" id="PR00080">
    <property type="entry name" value="SDRFAMILY"/>
</dbReference>
<proteinExistence type="inferred from homology"/>